<evidence type="ECO:0000313" key="2">
    <source>
        <dbReference type="Proteomes" id="UP001239782"/>
    </source>
</evidence>
<name>A0AA51RWB5_9GAMM</name>
<gene>
    <name evidence="1" type="ORF">Q9312_07510</name>
</gene>
<dbReference type="AlphaFoldDB" id="A0AA51RWB5"/>
<keyword evidence="2" id="KW-1185">Reference proteome</keyword>
<evidence type="ECO:0000313" key="1">
    <source>
        <dbReference type="EMBL" id="WMS88755.1"/>
    </source>
</evidence>
<dbReference type="RefSeq" id="WP_309203976.1">
    <property type="nucleotide sequence ID" value="NZ_CP133548.1"/>
</dbReference>
<reference evidence="1 2" key="1">
    <citation type="submission" date="2023-08" db="EMBL/GenBank/DDBJ databases">
        <title>Pleionea litopenaei sp. nov., isolated from stomach of juvenile Litopenaeus vannamei.</title>
        <authorList>
            <person name="Rho A.M."/>
            <person name="Hwang C.Y."/>
        </authorList>
    </citation>
    <scope>NUCLEOTIDE SEQUENCE [LARGE SCALE GENOMIC DNA]</scope>
    <source>
        <strain evidence="1 2">HL-JVS1</strain>
    </source>
</reference>
<organism evidence="1 2">
    <name type="scientific">Pleionea litopenaei</name>
    <dbReference type="NCBI Taxonomy" id="3070815"/>
    <lineage>
        <taxon>Bacteria</taxon>
        <taxon>Pseudomonadati</taxon>
        <taxon>Pseudomonadota</taxon>
        <taxon>Gammaproteobacteria</taxon>
        <taxon>Oceanospirillales</taxon>
        <taxon>Pleioneaceae</taxon>
        <taxon>Pleionea</taxon>
    </lineage>
</organism>
<protein>
    <submittedName>
        <fullName evidence="1">Uncharacterized protein</fullName>
    </submittedName>
</protein>
<dbReference type="Proteomes" id="UP001239782">
    <property type="component" value="Chromosome"/>
</dbReference>
<sequence>MEHNALIESLRAKYPNALSLSDMPPRIEVSDSYVSVFYGGALIKHWGYLFTESDSFPIEHIPEGMYRQVYQGVWVYHDIW</sequence>
<dbReference type="EMBL" id="CP133548">
    <property type="protein sequence ID" value="WMS88755.1"/>
    <property type="molecule type" value="Genomic_DNA"/>
</dbReference>
<proteinExistence type="predicted"/>
<dbReference type="KEGG" id="plei:Q9312_07510"/>
<accession>A0AA51RWB5</accession>